<gene>
    <name evidence="1" type="ORF">GGR37_002538</name>
</gene>
<name>A0A7W7EUE4_9SPHN</name>
<reference evidence="1 2" key="1">
    <citation type="submission" date="2020-08" db="EMBL/GenBank/DDBJ databases">
        <title>Genomic Encyclopedia of Type Strains, Phase IV (KMG-IV): sequencing the most valuable type-strain genomes for metagenomic binning, comparative biology and taxonomic classification.</title>
        <authorList>
            <person name="Goeker M."/>
        </authorList>
    </citation>
    <scope>NUCLEOTIDE SEQUENCE [LARGE SCALE GENOMIC DNA]</scope>
    <source>
        <strain evidence="1 2">DSM 17507</strain>
    </source>
</reference>
<keyword evidence="2" id="KW-1185">Reference proteome</keyword>
<organism evidence="1 2">
    <name type="scientific">Novosphingobium taihuense</name>
    <dbReference type="NCBI Taxonomy" id="260085"/>
    <lineage>
        <taxon>Bacteria</taxon>
        <taxon>Pseudomonadati</taxon>
        <taxon>Pseudomonadota</taxon>
        <taxon>Alphaproteobacteria</taxon>
        <taxon>Sphingomonadales</taxon>
        <taxon>Sphingomonadaceae</taxon>
        <taxon>Novosphingobium</taxon>
    </lineage>
</organism>
<dbReference type="Proteomes" id="UP000538566">
    <property type="component" value="Unassembled WGS sequence"/>
</dbReference>
<evidence type="ECO:0000313" key="1">
    <source>
        <dbReference type="EMBL" id="MBB4614252.1"/>
    </source>
</evidence>
<protein>
    <submittedName>
        <fullName evidence="1">Uncharacterized protein</fullName>
    </submittedName>
</protein>
<dbReference type="AlphaFoldDB" id="A0A7W7EUE4"/>
<accession>A0A7W7EUE4</accession>
<dbReference type="EMBL" id="JACHOA010000004">
    <property type="protein sequence ID" value="MBB4614252.1"/>
    <property type="molecule type" value="Genomic_DNA"/>
</dbReference>
<sequence length="43" mass="4642">MATITGFGAICLVHAFITNVIVSVTHCQRANPVAAKVDEHHRL</sequence>
<evidence type="ECO:0000313" key="2">
    <source>
        <dbReference type="Proteomes" id="UP000538566"/>
    </source>
</evidence>
<proteinExistence type="predicted"/>
<comment type="caution">
    <text evidence="1">The sequence shown here is derived from an EMBL/GenBank/DDBJ whole genome shotgun (WGS) entry which is preliminary data.</text>
</comment>